<dbReference type="Proteomes" id="UP001154282">
    <property type="component" value="Unassembled WGS sequence"/>
</dbReference>
<gene>
    <name evidence="2" type="ORF">LITE_LOCUS36948</name>
</gene>
<organism evidence="2 3">
    <name type="scientific">Linum tenue</name>
    <dbReference type="NCBI Taxonomy" id="586396"/>
    <lineage>
        <taxon>Eukaryota</taxon>
        <taxon>Viridiplantae</taxon>
        <taxon>Streptophyta</taxon>
        <taxon>Embryophyta</taxon>
        <taxon>Tracheophyta</taxon>
        <taxon>Spermatophyta</taxon>
        <taxon>Magnoliopsida</taxon>
        <taxon>eudicotyledons</taxon>
        <taxon>Gunneridae</taxon>
        <taxon>Pentapetalae</taxon>
        <taxon>rosids</taxon>
        <taxon>fabids</taxon>
        <taxon>Malpighiales</taxon>
        <taxon>Linaceae</taxon>
        <taxon>Linum</taxon>
    </lineage>
</organism>
<feature type="region of interest" description="Disordered" evidence="1">
    <location>
        <begin position="90"/>
        <end position="130"/>
    </location>
</feature>
<keyword evidence="3" id="KW-1185">Reference proteome</keyword>
<feature type="non-terminal residue" evidence="2">
    <location>
        <position position="1"/>
    </location>
</feature>
<proteinExistence type="predicted"/>
<dbReference type="AlphaFoldDB" id="A0AAV0P784"/>
<name>A0AAV0P784_9ROSI</name>
<accession>A0AAV0P784</accession>
<protein>
    <submittedName>
        <fullName evidence="2">Uncharacterized protein</fullName>
    </submittedName>
</protein>
<evidence type="ECO:0000256" key="1">
    <source>
        <dbReference type="SAM" id="MobiDB-lite"/>
    </source>
</evidence>
<evidence type="ECO:0000313" key="3">
    <source>
        <dbReference type="Proteomes" id="UP001154282"/>
    </source>
</evidence>
<comment type="caution">
    <text evidence="2">The sequence shown here is derived from an EMBL/GenBank/DDBJ whole genome shotgun (WGS) entry which is preliminary data.</text>
</comment>
<sequence length="130" mass="14000">AALGSGLGRSSTDTSGSQTPIDIFSGFSAPAPQRILGPATWTRRDKYRTANNPAPATTTSIRPYKSRFPLRIREKDAAPHAILLALPHPPSMVKRMPPIVTPSVQEGNEQRREDEEAAGGVPAAKTTEER</sequence>
<reference evidence="2" key="1">
    <citation type="submission" date="2022-08" db="EMBL/GenBank/DDBJ databases">
        <authorList>
            <person name="Gutierrez-Valencia J."/>
        </authorList>
    </citation>
    <scope>NUCLEOTIDE SEQUENCE</scope>
</reference>
<evidence type="ECO:0000313" key="2">
    <source>
        <dbReference type="EMBL" id="CAI0466221.1"/>
    </source>
</evidence>
<feature type="region of interest" description="Disordered" evidence="1">
    <location>
        <begin position="1"/>
        <end position="62"/>
    </location>
</feature>
<feature type="compositionally biased region" description="Polar residues" evidence="1">
    <location>
        <begin position="8"/>
        <end position="20"/>
    </location>
</feature>
<dbReference type="EMBL" id="CAMGYJ010000008">
    <property type="protein sequence ID" value="CAI0466221.1"/>
    <property type="molecule type" value="Genomic_DNA"/>
</dbReference>
<feature type="compositionally biased region" description="Low complexity" evidence="1">
    <location>
        <begin position="49"/>
        <end position="59"/>
    </location>
</feature>